<proteinExistence type="predicted"/>
<evidence type="ECO:0000259" key="1">
    <source>
        <dbReference type="Pfam" id="PF14397"/>
    </source>
</evidence>
<gene>
    <name evidence="2" type="ORF">SAMN02745249_01250</name>
</gene>
<dbReference type="InterPro" id="IPR039523">
    <property type="entry name" value="RimK-rel_E_lig_ATP-grasp"/>
</dbReference>
<evidence type="ECO:0000313" key="3">
    <source>
        <dbReference type="Proteomes" id="UP000184128"/>
    </source>
</evidence>
<organism evidence="2 3">
    <name type="scientific">Atopostipes suicloacalis DSM 15692</name>
    <dbReference type="NCBI Taxonomy" id="1121025"/>
    <lineage>
        <taxon>Bacteria</taxon>
        <taxon>Bacillati</taxon>
        <taxon>Bacillota</taxon>
        <taxon>Bacilli</taxon>
        <taxon>Lactobacillales</taxon>
        <taxon>Carnobacteriaceae</taxon>
        <taxon>Atopostipes</taxon>
    </lineage>
</organism>
<evidence type="ECO:0000313" key="2">
    <source>
        <dbReference type="EMBL" id="SHE83110.1"/>
    </source>
</evidence>
<dbReference type="RefSeq" id="WP_073297874.1">
    <property type="nucleotide sequence ID" value="NZ_FQUF01000016.1"/>
</dbReference>
<dbReference type="EMBL" id="FQUF01000016">
    <property type="protein sequence ID" value="SHE83110.1"/>
    <property type="molecule type" value="Genomic_DNA"/>
</dbReference>
<dbReference type="Proteomes" id="UP000184128">
    <property type="component" value="Unassembled WGS sequence"/>
</dbReference>
<protein>
    <submittedName>
        <fullName evidence="2">Sugar-transfer associated ATP-grasp</fullName>
    </submittedName>
</protein>
<feature type="domain" description="Alpha-L-glutamate ligase-related protein ATP-grasp" evidence="1">
    <location>
        <begin position="96"/>
        <end position="281"/>
    </location>
</feature>
<sequence>MFKEKILTTLNDRYYFLKNYLSDNLPRIFYRTAFNKKISRAEYIQHYELSSEYIDEIVDFWEPYETINLLWHKAFSAISGIQDPRYIPEDIFYKNIEPTLNRYDLAPAYVDKNMTDKLFYAFKRPQTLLRNMNGLYYNADYQPIHLEEALDFIKSYVQEHKVILKPSIDSGAGKNVKILDFRGRNPSVILKKVTKLFKDYDQDFIVQIFLYQHDSFSQMHEESLNTIRLISLRLNGKIHILSRVVRMGNNGSYTDNAKSGSITCGFDEKGYLNPYAVNHWNYEIYKKLYDCFAI</sequence>
<name>A0A1M4WPL8_9LACT</name>
<dbReference type="Pfam" id="PF14397">
    <property type="entry name" value="ATPgrasp_ST"/>
    <property type="match status" value="1"/>
</dbReference>
<dbReference type="AlphaFoldDB" id="A0A1M4WPL8"/>
<keyword evidence="3" id="KW-1185">Reference proteome</keyword>
<dbReference type="OrthoDB" id="8736147at2"/>
<dbReference type="STRING" id="1121025.SAMN02745249_01250"/>
<reference evidence="2 3" key="1">
    <citation type="submission" date="2016-11" db="EMBL/GenBank/DDBJ databases">
        <authorList>
            <person name="Jaros S."/>
            <person name="Januszkiewicz K."/>
            <person name="Wedrychowicz H."/>
        </authorList>
    </citation>
    <scope>NUCLEOTIDE SEQUENCE [LARGE SCALE GENOMIC DNA]</scope>
    <source>
        <strain evidence="2 3">DSM 15692</strain>
    </source>
</reference>
<accession>A0A1M4WPL8</accession>